<proteinExistence type="predicted"/>
<evidence type="ECO:0000313" key="2">
    <source>
        <dbReference type="Proteomes" id="UP000466794"/>
    </source>
</evidence>
<comment type="caution">
    <text evidence="1">The sequence shown here is derived from an EMBL/GenBank/DDBJ whole genome shotgun (WGS) entry which is preliminary data.</text>
</comment>
<reference evidence="1 2" key="1">
    <citation type="submission" date="2019-12" db="EMBL/GenBank/DDBJ databases">
        <title>Nocardia sp. nov. ET3-3 isolated from soil.</title>
        <authorList>
            <person name="Kanchanasin P."/>
            <person name="Tanasupawat S."/>
            <person name="Yuki M."/>
            <person name="Kudo T."/>
        </authorList>
    </citation>
    <scope>NUCLEOTIDE SEQUENCE [LARGE SCALE GENOMIC DNA]</scope>
    <source>
        <strain evidence="1 2">ET3-3</strain>
    </source>
</reference>
<gene>
    <name evidence="1" type="ORF">GPX89_34310</name>
</gene>
<dbReference type="PANTHER" id="PTHR38733:SF1">
    <property type="entry name" value="TYPE IV METHYL-DIRECTED RESTRICTION ENZYME ECOKMCRBC"/>
    <property type="match status" value="1"/>
</dbReference>
<keyword evidence="2" id="KW-1185">Reference proteome</keyword>
<organism evidence="1 2">
    <name type="scientific">Nocardia terrae</name>
    <dbReference type="NCBI Taxonomy" id="2675851"/>
    <lineage>
        <taxon>Bacteria</taxon>
        <taxon>Bacillati</taxon>
        <taxon>Actinomycetota</taxon>
        <taxon>Actinomycetes</taxon>
        <taxon>Mycobacteriales</taxon>
        <taxon>Nocardiaceae</taxon>
        <taxon>Nocardia</taxon>
    </lineage>
</organism>
<evidence type="ECO:0000313" key="1">
    <source>
        <dbReference type="EMBL" id="MVU82297.1"/>
    </source>
</evidence>
<dbReference type="AlphaFoldDB" id="A0A7K1V6Y7"/>
<dbReference type="InterPro" id="IPR019292">
    <property type="entry name" value="McrC"/>
</dbReference>
<dbReference type="EMBL" id="WRPP01000008">
    <property type="protein sequence ID" value="MVU82297.1"/>
    <property type="molecule type" value="Genomic_DNA"/>
</dbReference>
<dbReference type="PANTHER" id="PTHR38733">
    <property type="entry name" value="PROTEIN MCRC"/>
    <property type="match status" value="1"/>
</dbReference>
<accession>A0A7K1V6Y7</accession>
<sequence>MTPEPLELSEYETISVPFDDLTEHDLQRLRALEAQRRVTVSADRHGWRLTAGATVGVLALDRRRLIMTPKIAFPRNALLTWLSYAIHAPVPHEATRRRWSIDRHGIADPVAAALADECRILLRDGLRRDYVPHDRVAPVLRGRLDIMAQATKRFGMVDQLHARTHERAVQVWENEVCGLALRVAQTRVGDAGLARELAALAAEFPTGSRSSVARHLDRAHYTRLNARYRPALTWAGLLLRGGGVTDLLIDRGLDAESLLLDMPRLWEAAACRLIGDAAPAGAELVASSGKTALTVFGDRESRPPLRPDALVRLSADRVRPALLPIDAKYKRYDSKTVSAADVHQLLTYIAGYSPGDSPVAAIVHPSPGVHSHRTLRISGNERNLGTIHVLGIDTGAQPTEAMTHVRDALWPSVK</sequence>
<dbReference type="RefSeq" id="WP_157391855.1">
    <property type="nucleotide sequence ID" value="NZ_WRPP01000008.1"/>
</dbReference>
<name>A0A7K1V6Y7_9NOCA</name>
<dbReference type="Proteomes" id="UP000466794">
    <property type="component" value="Unassembled WGS sequence"/>
</dbReference>
<dbReference type="Pfam" id="PF10117">
    <property type="entry name" value="McrBC"/>
    <property type="match status" value="1"/>
</dbReference>
<protein>
    <submittedName>
        <fullName evidence="1">PE-PGRS family protein</fullName>
    </submittedName>
</protein>